<dbReference type="STRING" id="64791.A0A151WKI0"/>
<gene>
    <name evidence="1" type="ORF">ALC60_12645</name>
</gene>
<reference evidence="1 2" key="1">
    <citation type="submission" date="2015-09" db="EMBL/GenBank/DDBJ databases">
        <title>Trachymyrmex zeteki WGS genome.</title>
        <authorList>
            <person name="Nygaard S."/>
            <person name="Hu H."/>
            <person name="Boomsma J."/>
            <person name="Zhang G."/>
        </authorList>
    </citation>
    <scope>NUCLEOTIDE SEQUENCE [LARGE SCALE GENOMIC DNA]</scope>
    <source>
        <strain evidence="1">Tzet28-1</strain>
        <tissue evidence="1">Whole body</tissue>
    </source>
</reference>
<evidence type="ECO:0000313" key="2">
    <source>
        <dbReference type="Proteomes" id="UP000075809"/>
    </source>
</evidence>
<dbReference type="Proteomes" id="UP000075809">
    <property type="component" value="Unassembled WGS sequence"/>
</dbReference>
<protein>
    <submittedName>
        <fullName evidence="1">Uncharacterized protein</fullName>
    </submittedName>
</protein>
<keyword evidence="2" id="KW-1185">Reference proteome</keyword>
<evidence type="ECO:0000313" key="1">
    <source>
        <dbReference type="EMBL" id="KYQ48317.1"/>
    </source>
</evidence>
<organism evidence="1 2">
    <name type="scientific">Mycetomoellerius zeteki</name>
    <dbReference type="NCBI Taxonomy" id="64791"/>
    <lineage>
        <taxon>Eukaryota</taxon>
        <taxon>Metazoa</taxon>
        <taxon>Ecdysozoa</taxon>
        <taxon>Arthropoda</taxon>
        <taxon>Hexapoda</taxon>
        <taxon>Insecta</taxon>
        <taxon>Pterygota</taxon>
        <taxon>Neoptera</taxon>
        <taxon>Endopterygota</taxon>
        <taxon>Hymenoptera</taxon>
        <taxon>Apocrita</taxon>
        <taxon>Aculeata</taxon>
        <taxon>Formicoidea</taxon>
        <taxon>Formicidae</taxon>
        <taxon>Myrmicinae</taxon>
        <taxon>Mycetomoellerius</taxon>
    </lineage>
</organism>
<accession>A0A151WKI0</accession>
<name>A0A151WKI0_9HYME</name>
<sequence>MFFSFYNFFSEINVFCVMTESIYHNETFSTLTVSRRNQPNIVSFVLVNPKQIQHAKIIIKHFLARLTGSFAQPITLRLSSSDGGSLASTISEISKIIRAKIMEFAQISGLTASIREYKQILWNSTISKNWFTESLVQGSLLLYDLIGIGEEIGFAINHYFKTYNMTLYEDKDLSLCKKTKSFKFFSTINDAASFSEKLFECLLPVTNRRNPTSSFNLDRALVNLAKDSPDNTVKLFKFRLDQAFIRSAPSNGTTSEQLHMLLCHSLVEKISYYSVCIKELRRFMTCMSSSRDQDSYEAIGHHRFLIKPWLTVIENLSGCKINIGNASINCQFYRRLPKSTTQQVKYIYEKILDQRISRRSPLYRIANKLGNILSRNEWGRQLTYDVCQYFAIFQEGHRKLNTLSKNAAKDKRVAMRYKKLSVSLNIYKNGVLRETILAIRNFHRFVLKMQQFLIHGIRSSFKELWQNHYNILSCLSKWMMKLLELFGCANLSDTDIETSTSTDISLVNITDSDSVSEEELDENNQMRYLVKYSKRDLNFINKLYIFIFAEIRKEADNIFGKLMRLMNHVSKVRSRNHRSTLACLANNLLLVTMFMETISFVSTLFCLGEHKDESNLEEMTESTWT</sequence>
<dbReference type="AlphaFoldDB" id="A0A151WKI0"/>
<proteinExistence type="predicted"/>
<dbReference type="EMBL" id="KQ983012">
    <property type="protein sequence ID" value="KYQ48317.1"/>
    <property type="molecule type" value="Genomic_DNA"/>
</dbReference>